<proteinExistence type="inferred from homology"/>
<dbReference type="PANTHER" id="PTHR45883">
    <property type="entry name" value="HSC70-INTERACTING PROTEIN"/>
    <property type="match status" value="1"/>
</dbReference>
<accession>A0A0L8G4Q4</accession>
<evidence type="ECO:0000256" key="1">
    <source>
        <dbReference type="ARBA" id="ARBA00009015"/>
    </source>
</evidence>
<dbReference type="KEGG" id="obi:106879246"/>
<evidence type="ECO:0000259" key="7">
    <source>
        <dbReference type="SMART" id="SM00727"/>
    </source>
</evidence>
<gene>
    <name evidence="8" type="ORF">OCBIM_22000421mg</name>
</gene>
<dbReference type="InterPro" id="IPR006636">
    <property type="entry name" value="STI1_HS-bd"/>
</dbReference>
<reference evidence="8" key="1">
    <citation type="submission" date="2015-07" db="EMBL/GenBank/DDBJ databases">
        <title>MeaNS - Measles Nucleotide Surveillance Program.</title>
        <authorList>
            <person name="Tran T."/>
            <person name="Druce J."/>
        </authorList>
    </citation>
    <scope>NUCLEOTIDE SEQUENCE</scope>
    <source>
        <strain evidence="8">UCB-OBI-ISO-001</strain>
        <tissue evidence="8">Gonad</tissue>
    </source>
</reference>
<dbReference type="GO" id="GO:1902494">
    <property type="term" value="C:catalytic complex"/>
    <property type="evidence" value="ECO:0007669"/>
    <property type="project" value="UniProtKB-ARBA"/>
</dbReference>
<comment type="similarity">
    <text evidence="1">Belongs to the FAM10 family.</text>
</comment>
<dbReference type="InterPro" id="IPR019734">
    <property type="entry name" value="TPR_rpt"/>
</dbReference>
<comment type="function">
    <text evidence="4">One HIP oligomer binds the ATPase domains of at least two HSC70 molecules dependent on activation of the HSC70 ATPase by HSP40. Stabilizes the ADP state of HSC70 that has a high affinity for substrate protein. Through its own chaperone activity, it may contribute to the interaction of HSC70 with various target proteins.</text>
</comment>
<evidence type="ECO:0000256" key="6">
    <source>
        <dbReference type="SAM" id="MobiDB-lite"/>
    </source>
</evidence>
<dbReference type="SMART" id="SM00028">
    <property type="entry name" value="TPR"/>
    <property type="match status" value="3"/>
</dbReference>
<dbReference type="GO" id="GO:0030544">
    <property type="term" value="F:Hsp70 protein binding"/>
    <property type="evidence" value="ECO:0007669"/>
    <property type="project" value="TreeGrafter"/>
</dbReference>
<dbReference type="InterPro" id="IPR034649">
    <property type="entry name" value="Hip_N"/>
</dbReference>
<dbReference type="AlphaFoldDB" id="A0A0L8G4Q4"/>
<dbReference type="Gene3D" id="1.25.40.10">
    <property type="entry name" value="Tetratricopeptide repeat domain"/>
    <property type="match status" value="1"/>
</dbReference>
<dbReference type="Gene3D" id="1.10.260.100">
    <property type="match status" value="1"/>
</dbReference>
<dbReference type="EMBL" id="KQ423958">
    <property type="protein sequence ID" value="KOF71838.1"/>
    <property type="molecule type" value="Genomic_DNA"/>
</dbReference>
<dbReference type="SUPFAM" id="SSF48452">
    <property type="entry name" value="TPR-like"/>
    <property type="match status" value="1"/>
</dbReference>
<dbReference type="InterPro" id="IPR041243">
    <property type="entry name" value="STI1/HOP_DP"/>
</dbReference>
<dbReference type="Pfam" id="PF17830">
    <property type="entry name" value="STI1-HOP_DP"/>
    <property type="match status" value="1"/>
</dbReference>
<feature type="region of interest" description="Disordered" evidence="6">
    <location>
        <begin position="265"/>
        <end position="314"/>
    </location>
</feature>
<dbReference type="GO" id="GO:0046983">
    <property type="term" value="F:protein dimerization activity"/>
    <property type="evidence" value="ECO:0007669"/>
    <property type="project" value="InterPro"/>
</dbReference>
<dbReference type="Gene3D" id="6.10.250.3420">
    <property type="match status" value="1"/>
</dbReference>
<dbReference type="GO" id="GO:0005634">
    <property type="term" value="C:nucleus"/>
    <property type="evidence" value="ECO:0007669"/>
    <property type="project" value="UniProtKB-ARBA"/>
</dbReference>
<feature type="domain" description="STI1" evidence="7">
    <location>
        <begin position="317"/>
        <end position="356"/>
    </location>
</feature>
<organism evidence="8">
    <name type="scientific">Octopus bimaculoides</name>
    <name type="common">California two-spotted octopus</name>
    <dbReference type="NCBI Taxonomy" id="37653"/>
    <lineage>
        <taxon>Eukaryota</taxon>
        <taxon>Metazoa</taxon>
        <taxon>Spiralia</taxon>
        <taxon>Lophotrochozoa</taxon>
        <taxon>Mollusca</taxon>
        <taxon>Cephalopoda</taxon>
        <taxon>Coleoidea</taxon>
        <taxon>Octopodiformes</taxon>
        <taxon>Octopoda</taxon>
        <taxon>Incirrata</taxon>
        <taxon>Octopodidae</taxon>
        <taxon>Octopus</taxon>
    </lineage>
</organism>
<evidence type="ECO:0000256" key="4">
    <source>
        <dbReference type="ARBA" id="ARBA00037033"/>
    </source>
</evidence>
<feature type="region of interest" description="Disordered" evidence="6">
    <location>
        <begin position="45"/>
        <end position="96"/>
    </location>
</feature>
<dbReference type="STRING" id="37653.A0A0L8G4Q4"/>
<dbReference type="FunFam" id="1.25.40.10:FF:000112">
    <property type="entry name" value="FAM10 family protein"/>
    <property type="match status" value="1"/>
</dbReference>
<evidence type="ECO:0000256" key="3">
    <source>
        <dbReference type="ARBA" id="ARBA00022803"/>
    </source>
</evidence>
<protein>
    <recommendedName>
        <fullName evidence="7">STI1 domain-containing protein</fullName>
    </recommendedName>
</protein>
<dbReference type="Pfam" id="PF18253">
    <property type="entry name" value="HipN"/>
    <property type="match status" value="1"/>
</dbReference>
<evidence type="ECO:0000256" key="2">
    <source>
        <dbReference type="ARBA" id="ARBA00022737"/>
    </source>
</evidence>
<dbReference type="OrthoDB" id="533763at2759"/>
<sequence>MELSPEHLKQLRSFVEACKQNSNLLYLPNLEFFRRWIEEMGGKIPAKTEEAPKAPPPQETPTEAEAEEPKQEAAEENVSEESEESEIELDDSGVVEADEDIDQRFGDETLEITDEMIELANDKRNEALDAMASGDYEKAIQLLTVAIQNNPTSANQYAKRASVFIKMLKPNAAIKDCEKAILLNPDSAQPYKWRGKAQGLLGKWEQAYQDLSTACKLDYDDDAYKMLQDVTPNAKKIQEHRRKYELKREMKEMKLRKERIRKAREEYEKAKGQSGSSGTGASTGGGFGMPGGFPGFPGAGGPGSGPGGIDISQLLSDPDICSALQDPEIAAAFQDVSSNPANIGKYQNNPKVQKVINKLAAKFGAPNPPQGGSF</sequence>
<dbReference type="InterPro" id="IPR011990">
    <property type="entry name" value="TPR-like_helical_dom_sf"/>
</dbReference>
<evidence type="ECO:0000256" key="5">
    <source>
        <dbReference type="ARBA" id="ARBA00064040"/>
    </source>
</evidence>
<dbReference type="CDD" id="cd14438">
    <property type="entry name" value="Hip_N"/>
    <property type="match status" value="1"/>
</dbReference>
<dbReference type="SMART" id="SM00727">
    <property type="entry name" value="STI1"/>
    <property type="match status" value="1"/>
</dbReference>
<dbReference type="FunFam" id="6.10.250.3420:FF:000001">
    <property type="entry name" value="Hsc70-interacting protein-like protein"/>
    <property type="match status" value="1"/>
</dbReference>
<feature type="compositionally biased region" description="Gly residues" evidence="6">
    <location>
        <begin position="275"/>
        <end position="308"/>
    </location>
</feature>
<dbReference type="PANTHER" id="PTHR45883:SF2">
    <property type="entry name" value="HSC70-INTERACTING PROTEIN"/>
    <property type="match status" value="1"/>
</dbReference>
<dbReference type="OMA" id="YEKRRYK"/>
<evidence type="ECO:0000313" key="8">
    <source>
        <dbReference type="EMBL" id="KOF71838.1"/>
    </source>
</evidence>
<feature type="compositionally biased region" description="Acidic residues" evidence="6">
    <location>
        <begin position="74"/>
        <end position="96"/>
    </location>
</feature>
<name>A0A0L8G4Q4_OCTBM</name>
<comment type="subunit">
    <text evidence="5">Homotetramer. Interacts with Hsc70 as well as DNAJ homologs and Hsp90.</text>
</comment>
<keyword evidence="2" id="KW-0677">Repeat</keyword>
<keyword evidence="3" id="KW-0802">TPR repeat</keyword>